<accession>W7BAA0</accession>
<evidence type="ECO:0000313" key="1">
    <source>
        <dbReference type="EMBL" id="EUJ22892.1"/>
    </source>
</evidence>
<comment type="caution">
    <text evidence="1">The sequence shown here is derived from an EMBL/GenBank/DDBJ whole genome shotgun (WGS) entry which is preliminary data.</text>
</comment>
<organism evidence="1 2">
    <name type="scientific">Listeria grandensis FSL F6-0971</name>
    <dbReference type="NCBI Taxonomy" id="1265819"/>
    <lineage>
        <taxon>Bacteria</taxon>
        <taxon>Bacillati</taxon>
        <taxon>Bacillota</taxon>
        <taxon>Bacilli</taxon>
        <taxon>Bacillales</taxon>
        <taxon>Listeriaceae</taxon>
        <taxon>Listeria</taxon>
    </lineage>
</organism>
<sequence>MYCIMTCAFRIQLQRPTPRKLHALHKKQDRLFTAAAPVFFGAERAVSAFRWIQLRKPAPRNFHALHKNQDRVFIAAAPSFFGANGLPKLFI</sequence>
<dbReference type="EMBL" id="AODD01000015">
    <property type="protein sequence ID" value="EUJ22892.1"/>
    <property type="molecule type" value="Genomic_DNA"/>
</dbReference>
<reference evidence="1 2" key="1">
    <citation type="journal article" date="2014" name="Int. J. Syst. Evol. Microbiol.">
        <title>Listeria floridensis sp. nov., Listeria aquatica sp. nov., Listeria cornellensis sp. nov., Listeria riparia sp. nov. and Listeria grandensis sp. nov., from agricultural and natural environments.</title>
        <authorList>
            <person name="den Bakker H.C."/>
            <person name="Warchocki S."/>
            <person name="Wright E.M."/>
            <person name="Allred A.F."/>
            <person name="Ahlstrom C."/>
            <person name="Manuel C.S."/>
            <person name="Stasiewicz M.J."/>
            <person name="Burrell A."/>
            <person name="Roof S."/>
            <person name="Strawn L."/>
            <person name="Fortes E.D."/>
            <person name="Nightingale K.K."/>
            <person name="Kephart D."/>
            <person name="Wiedmann M."/>
        </authorList>
    </citation>
    <scope>NUCLEOTIDE SEQUENCE [LARGE SCALE GENOMIC DNA]</scope>
    <source>
        <strain evidence="2">FSL F6-971</strain>
    </source>
</reference>
<keyword evidence="2" id="KW-1185">Reference proteome</keyword>
<gene>
    <name evidence="1" type="ORF">PGRAN_10873</name>
</gene>
<protein>
    <submittedName>
        <fullName evidence="1">Uncharacterized protein</fullName>
    </submittedName>
</protein>
<dbReference type="Proteomes" id="UP000019253">
    <property type="component" value="Unassembled WGS sequence"/>
</dbReference>
<evidence type="ECO:0000313" key="2">
    <source>
        <dbReference type="Proteomes" id="UP000019253"/>
    </source>
</evidence>
<name>W7BAA0_9LIST</name>
<dbReference type="AlphaFoldDB" id="W7BAA0"/>
<proteinExistence type="predicted"/>